<proteinExistence type="predicted"/>
<dbReference type="InterPro" id="IPR011059">
    <property type="entry name" value="Metal-dep_hydrolase_composite"/>
</dbReference>
<accession>A0ABR7HVU5</accession>
<evidence type="ECO:0000259" key="1">
    <source>
        <dbReference type="Pfam" id="PF01979"/>
    </source>
</evidence>
<evidence type="ECO:0000313" key="3">
    <source>
        <dbReference type="Proteomes" id="UP000660021"/>
    </source>
</evidence>
<dbReference type="PANTHER" id="PTHR43135:SF3">
    <property type="entry name" value="ALPHA-D-RIBOSE 1-METHYLPHOSPHONATE 5-TRIPHOSPHATE DIPHOSPHATASE"/>
    <property type="match status" value="1"/>
</dbReference>
<dbReference type="InterPro" id="IPR006680">
    <property type="entry name" value="Amidohydro-rel"/>
</dbReference>
<name>A0ABR7HVU5_9FIRM</name>
<dbReference type="PANTHER" id="PTHR43135">
    <property type="entry name" value="ALPHA-D-RIBOSE 1-METHYLPHOSPHONATE 5-TRIPHOSPHATE DIPHOSPHATASE"/>
    <property type="match status" value="1"/>
</dbReference>
<comment type="caution">
    <text evidence="2">The sequence shown here is derived from an EMBL/GenBank/DDBJ whole genome shotgun (WGS) entry which is preliminary data.</text>
</comment>
<dbReference type="Pfam" id="PF01979">
    <property type="entry name" value="Amidohydro_1"/>
    <property type="match status" value="1"/>
</dbReference>
<dbReference type="SUPFAM" id="SSF51338">
    <property type="entry name" value="Composite domain of metallo-dependent hydrolases"/>
    <property type="match status" value="2"/>
</dbReference>
<organism evidence="2 3">
    <name type="scientific">Pseudoflavonifractor hominis</name>
    <dbReference type="NCBI Taxonomy" id="2763059"/>
    <lineage>
        <taxon>Bacteria</taxon>
        <taxon>Bacillati</taxon>
        <taxon>Bacillota</taxon>
        <taxon>Clostridia</taxon>
        <taxon>Eubacteriales</taxon>
        <taxon>Oscillospiraceae</taxon>
        <taxon>Pseudoflavonifractor</taxon>
    </lineage>
</organism>
<dbReference type="Gene3D" id="3.20.20.140">
    <property type="entry name" value="Metal-dependent hydrolases"/>
    <property type="match status" value="1"/>
</dbReference>
<dbReference type="RefSeq" id="WP_101691423.1">
    <property type="nucleotide sequence ID" value="NZ_JACOPR010000008.1"/>
</dbReference>
<dbReference type="EMBL" id="JACOPR010000008">
    <property type="protein sequence ID" value="MBC5731646.1"/>
    <property type="molecule type" value="Genomic_DNA"/>
</dbReference>
<reference evidence="2 3" key="1">
    <citation type="submission" date="2020-08" db="EMBL/GenBank/DDBJ databases">
        <title>Genome public.</title>
        <authorList>
            <person name="Liu C."/>
            <person name="Sun Q."/>
        </authorList>
    </citation>
    <scope>NUCLEOTIDE SEQUENCE [LARGE SCALE GENOMIC DNA]</scope>
    <source>
        <strain evidence="2 3">New-38</strain>
    </source>
</reference>
<feature type="domain" description="Amidohydrolase-related" evidence="1">
    <location>
        <begin position="57"/>
        <end position="386"/>
    </location>
</feature>
<evidence type="ECO:0000313" key="2">
    <source>
        <dbReference type="EMBL" id="MBC5731646.1"/>
    </source>
</evidence>
<sequence>MKQIITAKTVLSGAELEEIHNGAVVIEDGKILKVVAESALTAEDKADAQVISFAEETVMPGMIECHNHLSIDARKSEHLEILGTASECKLTLLALEGLHDDLISGVTTARCMGDKYDLDLKLKKEIEAGNVTGPDLLTAGVGMKGSNGSGYIGAPHSGVEEFRRTARANVSKGVNVLKIFTTPGLFSVNQGFVPSFLSAEEIRTVVEEGERLHLPVAAHCIGGKALHDCVEQGVAVIEHAYCASQEDIELLKAHPECWVDLTTGIYLDPDREAYLSPANVAKAREGREIVRKCVGDLVKAGIHFALGTDANHGLLWKEVVYAVELGADKRTALKGVTSNAAYISRVAGKKGELSAGADADVIAVQGNPLEDPAVLEHVSFVMKKGVIYKENGVANSNCHSFQKAL</sequence>
<dbReference type="Gene3D" id="2.30.40.10">
    <property type="entry name" value="Urease, subunit C, domain 1"/>
    <property type="match status" value="1"/>
</dbReference>
<dbReference type="InterPro" id="IPR051781">
    <property type="entry name" value="Metallo-dep_Hydrolase"/>
</dbReference>
<keyword evidence="3" id="KW-1185">Reference proteome</keyword>
<dbReference type="InterPro" id="IPR032466">
    <property type="entry name" value="Metal_Hydrolase"/>
</dbReference>
<protein>
    <submittedName>
        <fullName evidence="2">Amidohydrolase family protein</fullName>
    </submittedName>
</protein>
<gene>
    <name evidence="2" type="ORF">H8S34_12530</name>
</gene>
<dbReference type="Proteomes" id="UP000660021">
    <property type="component" value="Unassembled WGS sequence"/>
</dbReference>
<dbReference type="SUPFAM" id="SSF51556">
    <property type="entry name" value="Metallo-dependent hydrolases"/>
    <property type="match status" value="1"/>
</dbReference>